<sequence length="232" mass="25433">MANAAKSNQLANQTKPASDGTYSASQSLGGAAPAGTLYGYARVSARDQNLARQLDALRQFGVPSERIFADKASGKDFERPAWRQLTGSLAPGDVLIVKSIDRFGRNYEEIQEEWRRIVKVRGAAVVVLDMPLLDTRQREGDVTSALIADIVLQLLSYVAQVERENIKQRQSEGIAAARARGVRFGRPKKPRPCAYARLRQSCLAGTITRAEAARQLHVSPKTLATWLAEDAK</sequence>
<dbReference type="Pfam" id="PF00239">
    <property type="entry name" value="Resolvase"/>
    <property type="match status" value="1"/>
</dbReference>
<organism evidence="4 5">
    <name type="scientific">Senegalimassilia faecalis</name>
    <dbReference type="NCBI Taxonomy" id="2509433"/>
    <lineage>
        <taxon>Bacteria</taxon>
        <taxon>Bacillati</taxon>
        <taxon>Actinomycetota</taxon>
        <taxon>Coriobacteriia</taxon>
        <taxon>Coriobacteriales</taxon>
        <taxon>Coriobacteriaceae</taxon>
        <taxon>Senegalimassilia</taxon>
    </lineage>
</organism>
<dbReference type="PANTHER" id="PTHR30461:SF26">
    <property type="entry name" value="RESOLVASE HOMOLOG YNEB"/>
    <property type="match status" value="1"/>
</dbReference>
<comment type="caution">
    <text evidence="4">The sequence shown here is derived from an EMBL/GenBank/DDBJ whole genome shotgun (WGS) entry which is preliminary data.</text>
</comment>
<dbReference type="AlphaFoldDB" id="A0A4Q2K4B4"/>
<dbReference type="OrthoDB" id="128993at2"/>
<dbReference type="GO" id="GO:0003677">
    <property type="term" value="F:DNA binding"/>
    <property type="evidence" value="ECO:0007669"/>
    <property type="project" value="InterPro"/>
</dbReference>
<evidence type="ECO:0000256" key="2">
    <source>
        <dbReference type="SAM" id="MobiDB-lite"/>
    </source>
</evidence>
<accession>A0A4Q2K4B4</accession>
<dbReference type="SUPFAM" id="SSF53041">
    <property type="entry name" value="Resolvase-like"/>
    <property type="match status" value="1"/>
</dbReference>
<evidence type="ECO:0000259" key="3">
    <source>
        <dbReference type="PROSITE" id="PS51736"/>
    </source>
</evidence>
<dbReference type="GO" id="GO:0000150">
    <property type="term" value="F:DNA strand exchange activity"/>
    <property type="evidence" value="ECO:0007669"/>
    <property type="project" value="InterPro"/>
</dbReference>
<keyword evidence="5" id="KW-1185">Reference proteome</keyword>
<protein>
    <submittedName>
        <fullName evidence="4">Recombinase family protein</fullName>
    </submittedName>
</protein>
<dbReference type="CDD" id="cd03768">
    <property type="entry name" value="SR_ResInv"/>
    <property type="match status" value="1"/>
</dbReference>
<reference evidence="4 5" key="1">
    <citation type="submission" date="2019-01" db="EMBL/GenBank/DDBJ databases">
        <title>Senegalimassilia sp. nov. KGMB04484 isolated human feces.</title>
        <authorList>
            <person name="Han K.-I."/>
            <person name="Kim J.-S."/>
            <person name="Lee K.C."/>
            <person name="Suh M.K."/>
            <person name="Eom M.K."/>
            <person name="Lee J.H."/>
            <person name="Park S.-H."/>
            <person name="Kang S.W."/>
            <person name="Park J.-E."/>
            <person name="Oh B.S."/>
            <person name="Yu S.Y."/>
            <person name="Choi S.-H."/>
            <person name="Lee D.H."/>
            <person name="Yoon H."/>
            <person name="Kim B.-Y."/>
            <person name="Lee J.H."/>
            <person name="Lee J.-S."/>
        </authorList>
    </citation>
    <scope>NUCLEOTIDE SEQUENCE [LARGE SCALE GENOMIC DNA]</scope>
    <source>
        <strain evidence="4 5">KGMB04484</strain>
    </source>
</reference>
<dbReference type="SMART" id="SM00857">
    <property type="entry name" value="Resolvase"/>
    <property type="match status" value="1"/>
</dbReference>
<dbReference type="Proteomes" id="UP000293345">
    <property type="component" value="Unassembled WGS sequence"/>
</dbReference>
<proteinExistence type="inferred from homology"/>
<dbReference type="RefSeq" id="WP_129425182.1">
    <property type="nucleotide sequence ID" value="NZ_SDPW01000001.1"/>
</dbReference>
<dbReference type="PROSITE" id="PS51736">
    <property type="entry name" value="RECOMBINASES_3"/>
    <property type="match status" value="1"/>
</dbReference>
<dbReference type="InterPro" id="IPR036162">
    <property type="entry name" value="Resolvase-like_N_sf"/>
</dbReference>
<gene>
    <name evidence="4" type="ORF">ET524_09140</name>
</gene>
<comment type="similarity">
    <text evidence="1">Belongs to the site-specific recombinase resolvase family.</text>
</comment>
<dbReference type="EMBL" id="SDPW01000001">
    <property type="protein sequence ID" value="RXZ54623.1"/>
    <property type="molecule type" value="Genomic_DNA"/>
</dbReference>
<dbReference type="InterPro" id="IPR006119">
    <property type="entry name" value="Resolv_N"/>
</dbReference>
<dbReference type="PANTHER" id="PTHR30461">
    <property type="entry name" value="DNA-INVERTASE FROM LAMBDOID PROPHAGE"/>
    <property type="match status" value="1"/>
</dbReference>
<evidence type="ECO:0000256" key="1">
    <source>
        <dbReference type="ARBA" id="ARBA00009913"/>
    </source>
</evidence>
<name>A0A4Q2K4B4_9ACTN</name>
<dbReference type="Gene3D" id="3.40.50.1390">
    <property type="entry name" value="Resolvase, N-terminal catalytic domain"/>
    <property type="match status" value="1"/>
</dbReference>
<feature type="domain" description="Resolvase/invertase-type recombinase catalytic" evidence="3">
    <location>
        <begin position="36"/>
        <end position="181"/>
    </location>
</feature>
<evidence type="ECO:0000313" key="4">
    <source>
        <dbReference type="EMBL" id="RXZ54623.1"/>
    </source>
</evidence>
<dbReference type="InterPro" id="IPR050639">
    <property type="entry name" value="SSR_resolvase"/>
</dbReference>
<evidence type="ECO:0000313" key="5">
    <source>
        <dbReference type="Proteomes" id="UP000293345"/>
    </source>
</evidence>
<feature type="region of interest" description="Disordered" evidence="2">
    <location>
        <begin position="1"/>
        <end position="26"/>
    </location>
</feature>